<feature type="domain" description="SDH C-terminal" evidence="11">
    <location>
        <begin position="242"/>
        <end position="272"/>
    </location>
</feature>
<evidence type="ECO:0000259" key="9">
    <source>
        <dbReference type="Pfam" id="PF01488"/>
    </source>
</evidence>
<comment type="similarity">
    <text evidence="8">Belongs to the shikimate dehydrogenase family.</text>
</comment>
<feature type="domain" description="Shikimate dehydrogenase substrate binding N-terminal" evidence="10">
    <location>
        <begin position="7"/>
        <end position="89"/>
    </location>
</feature>
<dbReference type="GO" id="GO:0019632">
    <property type="term" value="P:shikimate metabolic process"/>
    <property type="evidence" value="ECO:0007669"/>
    <property type="project" value="InterPro"/>
</dbReference>
<accession>A0A7X2S2I7</accession>
<dbReference type="NCBIfam" id="TIGR00507">
    <property type="entry name" value="aroE"/>
    <property type="match status" value="1"/>
</dbReference>
<feature type="active site" description="Proton acceptor" evidence="8">
    <location>
        <position position="66"/>
    </location>
</feature>
<comment type="function">
    <text evidence="8">Involved in the biosynthesis of the chorismate, which leads to the biosynthesis of aromatic amino acids. Catalyzes the reversible NADPH linked reduction of 3-dehydroshikimate (DHSA) to yield shikimate (SA).</text>
</comment>
<dbReference type="PANTHER" id="PTHR21089:SF1">
    <property type="entry name" value="BIFUNCTIONAL 3-DEHYDROQUINATE DEHYDRATASE_SHIKIMATE DEHYDROGENASE, CHLOROPLASTIC"/>
    <property type="match status" value="1"/>
</dbReference>
<keyword evidence="6 8" id="KW-0057">Aromatic amino acid biosynthesis</keyword>
<dbReference type="InterPro" id="IPR006151">
    <property type="entry name" value="Shikm_DH/Glu-tRNA_Rdtase"/>
</dbReference>
<keyword evidence="4 8" id="KW-0521">NADP</keyword>
<feature type="domain" description="Quinate/shikimate 5-dehydrogenase/glutamyl-tRNA reductase" evidence="9">
    <location>
        <begin position="116"/>
        <end position="193"/>
    </location>
</feature>
<feature type="binding site" evidence="8">
    <location>
        <position position="249"/>
    </location>
    <ligand>
        <name>shikimate</name>
        <dbReference type="ChEBI" id="CHEBI:36208"/>
    </ligand>
</feature>
<evidence type="ECO:0000256" key="7">
    <source>
        <dbReference type="ARBA" id="ARBA00049442"/>
    </source>
</evidence>
<dbReference type="AlphaFoldDB" id="A0A7X2S2I7"/>
<feature type="binding site" evidence="8">
    <location>
        <position position="62"/>
    </location>
    <ligand>
        <name>shikimate</name>
        <dbReference type="ChEBI" id="CHEBI:36208"/>
    </ligand>
</feature>
<reference evidence="12 13" key="1">
    <citation type="journal article" date="2017" name="Int. J. Syst. Evol. Microbiol.">
        <title>Bacillus mangrovi sp. nov., isolated from a sediment sample from a mangrove forest.</title>
        <authorList>
            <person name="Gupta V."/>
            <person name="Singh P.K."/>
            <person name="Korpole S."/>
            <person name="Tanuku N.R.S."/>
            <person name="Pinnaka A.K."/>
        </authorList>
    </citation>
    <scope>NUCLEOTIDE SEQUENCE [LARGE SCALE GENOMIC DNA]</scope>
    <source>
        <strain evidence="12 13">KCTC 33872</strain>
    </source>
</reference>
<dbReference type="FunFam" id="3.40.50.10860:FF:000004">
    <property type="entry name" value="Quinate/shikimate dehydrogenase"/>
    <property type="match status" value="1"/>
</dbReference>
<dbReference type="EC" id="1.1.1.25" evidence="2 8"/>
<dbReference type="GO" id="GO:0008652">
    <property type="term" value="P:amino acid biosynthetic process"/>
    <property type="evidence" value="ECO:0007669"/>
    <property type="project" value="UniProtKB-KW"/>
</dbReference>
<feature type="binding site" evidence="8">
    <location>
        <begin position="151"/>
        <end position="156"/>
    </location>
    <ligand>
        <name>NADP(+)</name>
        <dbReference type="ChEBI" id="CHEBI:58349"/>
    </ligand>
</feature>
<evidence type="ECO:0000256" key="1">
    <source>
        <dbReference type="ARBA" id="ARBA00004871"/>
    </source>
</evidence>
<sequence>MEELYGIIGCPVGHSMSPDIHNQAFKALGIKASYHRFHVEKSSIKAAVEGIRALGIKGANVTIPHKEAVLEFLDETDPSARAMGAVNTIVNRDGRLIGYNTDGPGYIESIKPFTGSNLKDLKCLIIGAGGAARGIYSALALEGIKEADIANRTIEKAALIIKESPAGTKGTALTLTEAEARLSGYDLIIQTTSIGMSPNVNGQPLSLEKVRSGTLVSDIIYNPMKTAFLKDAEHRGCRIIPGIGMFVYQAALSFRHWTGVLPDIRMMEETVKKKLGGT</sequence>
<dbReference type="CDD" id="cd01065">
    <property type="entry name" value="NAD_bind_Shikimate_DH"/>
    <property type="match status" value="1"/>
</dbReference>
<organism evidence="12 13">
    <name type="scientific">Metabacillus mangrovi</name>
    <dbReference type="NCBI Taxonomy" id="1491830"/>
    <lineage>
        <taxon>Bacteria</taxon>
        <taxon>Bacillati</taxon>
        <taxon>Bacillota</taxon>
        <taxon>Bacilli</taxon>
        <taxon>Bacillales</taxon>
        <taxon>Bacillaceae</taxon>
        <taxon>Metabacillus</taxon>
    </lineage>
</organism>
<feature type="binding site" evidence="8">
    <location>
        <begin position="15"/>
        <end position="17"/>
    </location>
    <ligand>
        <name>shikimate</name>
        <dbReference type="ChEBI" id="CHEBI:36208"/>
    </ligand>
</feature>
<dbReference type="PANTHER" id="PTHR21089">
    <property type="entry name" value="SHIKIMATE DEHYDROGENASE"/>
    <property type="match status" value="1"/>
</dbReference>
<evidence type="ECO:0000256" key="3">
    <source>
        <dbReference type="ARBA" id="ARBA00022605"/>
    </source>
</evidence>
<dbReference type="EMBL" id="WMIB01000001">
    <property type="protein sequence ID" value="MTH52502.1"/>
    <property type="molecule type" value="Genomic_DNA"/>
</dbReference>
<dbReference type="GO" id="GO:0004764">
    <property type="term" value="F:shikimate 3-dehydrogenase (NADP+) activity"/>
    <property type="evidence" value="ECO:0007669"/>
    <property type="project" value="UniProtKB-UniRule"/>
</dbReference>
<dbReference type="InterPro" id="IPR041121">
    <property type="entry name" value="SDH_C"/>
</dbReference>
<feature type="binding site" evidence="8">
    <location>
        <position position="242"/>
    </location>
    <ligand>
        <name>NADP(+)</name>
        <dbReference type="ChEBI" id="CHEBI:58349"/>
    </ligand>
</feature>
<dbReference type="SUPFAM" id="SSF51735">
    <property type="entry name" value="NAD(P)-binding Rossmann-fold domains"/>
    <property type="match status" value="1"/>
</dbReference>
<evidence type="ECO:0000256" key="2">
    <source>
        <dbReference type="ARBA" id="ARBA00012962"/>
    </source>
</evidence>
<dbReference type="Gene3D" id="3.40.50.10860">
    <property type="entry name" value="Leucine Dehydrogenase, chain A, domain 1"/>
    <property type="match status" value="1"/>
</dbReference>
<dbReference type="InterPro" id="IPR022893">
    <property type="entry name" value="Shikimate_DH_fam"/>
</dbReference>
<comment type="pathway">
    <text evidence="1 8">Metabolic intermediate biosynthesis; chorismate biosynthesis; chorismate from D-erythrose 4-phosphate and phosphoenolpyruvate: step 4/7.</text>
</comment>
<dbReference type="RefSeq" id="WP_155110998.1">
    <property type="nucleotide sequence ID" value="NZ_WMIB01000001.1"/>
</dbReference>
<feature type="binding site" evidence="8">
    <location>
        <position position="87"/>
    </location>
    <ligand>
        <name>shikimate</name>
        <dbReference type="ChEBI" id="CHEBI:36208"/>
    </ligand>
</feature>
<keyword evidence="13" id="KW-1185">Reference proteome</keyword>
<dbReference type="GO" id="GO:0050661">
    <property type="term" value="F:NADP binding"/>
    <property type="evidence" value="ECO:0007669"/>
    <property type="project" value="InterPro"/>
</dbReference>
<evidence type="ECO:0000313" key="12">
    <source>
        <dbReference type="EMBL" id="MTH52502.1"/>
    </source>
</evidence>
<keyword evidence="3 8" id="KW-0028">Amino-acid biosynthesis</keyword>
<dbReference type="Proteomes" id="UP000434639">
    <property type="component" value="Unassembled WGS sequence"/>
</dbReference>
<dbReference type="Gene3D" id="3.40.50.720">
    <property type="entry name" value="NAD(P)-binding Rossmann-like Domain"/>
    <property type="match status" value="1"/>
</dbReference>
<name>A0A7X2S2I7_9BACI</name>
<dbReference type="Pfam" id="PF08501">
    <property type="entry name" value="Shikimate_dh_N"/>
    <property type="match status" value="1"/>
</dbReference>
<feature type="binding site" evidence="8">
    <location>
        <begin position="127"/>
        <end position="131"/>
    </location>
    <ligand>
        <name>NADP(+)</name>
        <dbReference type="ChEBI" id="CHEBI:58349"/>
    </ligand>
</feature>
<dbReference type="InterPro" id="IPR013708">
    <property type="entry name" value="Shikimate_DH-bd_N"/>
</dbReference>
<dbReference type="OrthoDB" id="9792692at2"/>
<comment type="catalytic activity">
    <reaction evidence="7 8">
        <text>shikimate + NADP(+) = 3-dehydroshikimate + NADPH + H(+)</text>
        <dbReference type="Rhea" id="RHEA:17737"/>
        <dbReference type="ChEBI" id="CHEBI:15378"/>
        <dbReference type="ChEBI" id="CHEBI:16630"/>
        <dbReference type="ChEBI" id="CHEBI:36208"/>
        <dbReference type="ChEBI" id="CHEBI:57783"/>
        <dbReference type="ChEBI" id="CHEBI:58349"/>
        <dbReference type="EC" id="1.1.1.25"/>
    </reaction>
</comment>
<evidence type="ECO:0000256" key="6">
    <source>
        <dbReference type="ARBA" id="ARBA00023141"/>
    </source>
</evidence>
<evidence type="ECO:0000256" key="5">
    <source>
        <dbReference type="ARBA" id="ARBA00023002"/>
    </source>
</evidence>
<gene>
    <name evidence="8 12" type="primary">aroE</name>
    <name evidence="12" type="ORF">GKZ89_03710</name>
</gene>
<dbReference type="Pfam" id="PF01488">
    <property type="entry name" value="Shikimate_DH"/>
    <property type="match status" value="1"/>
</dbReference>
<protein>
    <recommendedName>
        <fullName evidence="2 8">Shikimate dehydrogenase (NADP(+))</fullName>
        <shortName evidence="8">SDH</shortName>
        <ecNumber evidence="2 8">1.1.1.25</ecNumber>
    </recommendedName>
</protein>
<evidence type="ECO:0000313" key="13">
    <source>
        <dbReference type="Proteomes" id="UP000434639"/>
    </source>
</evidence>
<dbReference type="GO" id="GO:0009423">
    <property type="term" value="P:chorismate biosynthetic process"/>
    <property type="evidence" value="ECO:0007669"/>
    <property type="project" value="UniProtKB-UniRule"/>
</dbReference>
<comment type="subunit">
    <text evidence="8">Homodimer.</text>
</comment>
<feature type="binding site" evidence="8">
    <location>
        <position position="221"/>
    </location>
    <ligand>
        <name>shikimate</name>
        <dbReference type="ChEBI" id="CHEBI:36208"/>
    </ligand>
</feature>
<dbReference type="UniPathway" id="UPA00053">
    <property type="reaction ID" value="UER00087"/>
</dbReference>
<dbReference type="InterPro" id="IPR046346">
    <property type="entry name" value="Aminoacid_DH-like_N_sf"/>
</dbReference>
<evidence type="ECO:0000256" key="8">
    <source>
        <dbReference type="HAMAP-Rule" id="MF_00222"/>
    </source>
</evidence>
<feature type="binding site" evidence="8">
    <location>
        <position position="102"/>
    </location>
    <ligand>
        <name>shikimate</name>
        <dbReference type="ChEBI" id="CHEBI:36208"/>
    </ligand>
</feature>
<evidence type="ECO:0000259" key="10">
    <source>
        <dbReference type="Pfam" id="PF08501"/>
    </source>
</evidence>
<evidence type="ECO:0000259" key="11">
    <source>
        <dbReference type="Pfam" id="PF18317"/>
    </source>
</evidence>
<comment type="caution">
    <text evidence="8">Lacks conserved residue(s) required for the propagation of feature annotation.</text>
</comment>
<dbReference type="GO" id="GO:0005829">
    <property type="term" value="C:cytosol"/>
    <property type="evidence" value="ECO:0007669"/>
    <property type="project" value="TreeGrafter"/>
</dbReference>
<dbReference type="SUPFAM" id="SSF53223">
    <property type="entry name" value="Aminoacid dehydrogenase-like, N-terminal domain"/>
    <property type="match status" value="1"/>
</dbReference>
<dbReference type="GO" id="GO:0009073">
    <property type="term" value="P:aromatic amino acid family biosynthetic process"/>
    <property type="evidence" value="ECO:0007669"/>
    <property type="project" value="UniProtKB-KW"/>
</dbReference>
<comment type="caution">
    <text evidence="12">The sequence shown here is derived from an EMBL/GenBank/DDBJ whole genome shotgun (WGS) entry which is preliminary data.</text>
</comment>
<feature type="binding site" evidence="8">
    <location>
        <position position="219"/>
    </location>
    <ligand>
        <name>NADP(+)</name>
        <dbReference type="ChEBI" id="CHEBI:58349"/>
    </ligand>
</feature>
<dbReference type="InterPro" id="IPR036291">
    <property type="entry name" value="NAD(P)-bd_dom_sf"/>
</dbReference>
<dbReference type="NCBIfam" id="NF001319">
    <property type="entry name" value="PRK00258.3-3"/>
    <property type="match status" value="1"/>
</dbReference>
<evidence type="ECO:0000256" key="4">
    <source>
        <dbReference type="ARBA" id="ARBA00022857"/>
    </source>
</evidence>
<dbReference type="InterPro" id="IPR011342">
    <property type="entry name" value="Shikimate_DH"/>
</dbReference>
<dbReference type="Pfam" id="PF18317">
    <property type="entry name" value="SDH_C"/>
    <property type="match status" value="1"/>
</dbReference>
<keyword evidence="5 8" id="KW-0560">Oxidoreductase</keyword>
<dbReference type="HAMAP" id="MF_00222">
    <property type="entry name" value="Shikimate_DH_AroE"/>
    <property type="match status" value="1"/>
</dbReference>
<proteinExistence type="inferred from homology"/>